<evidence type="ECO:0000256" key="1">
    <source>
        <dbReference type="SAM" id="Phobius"/>
    </source>
</evidence>
<dbReference type="EMBL" id="DTCK01000009">
    <property type="protein sequence ID" value="HGQ35297.1"/>
    <property type="molecule type" value="Genomic_DNA"/>
</dbReference>
<sequence>MVKKRKTCRDSKIVLIYVVIVIGILMFIGGWLYMLFFGVIDMETRSYTISIPRKYYGELVLSPSGGVRLNLGTVAEIYNTSIKKGVIENATIFEVINTSFYMVFIKIRGENIDNTPVSLVASLKNLDSNSYVGSAYFANKSKYAIGEMPLTSYLGKGRYILELMSNEDMIIDYIAVRGLRYENVTSPILSITFSPQEFNQQTLYYIEKVDIRNLWVSMFMIISGTVTLIVSFMIYTWHIIWCKSYSS</sequence>
<accession>A0A7C4NMM9</accession>
<protein>
    <submittedName>
        <fullName evidence="3">Uncharacterized protein</fullName>
    </submittedName>
</protein>
<comment type="caution">
    <text evidence="3">The sequence shown here is derived from an EMBL/GenBank/DDBJ whole genome shotgun (WGS) entry which is preliminary data.</text>
</comment>
<name>A0A7C4NMM9_9CREN</name>
<keyword evidence="1" id="KW-0812">Transmembrane</keyword>
<keyword evidence="1" id="KW-0472">Membrane</keyword>
<gene>
    <name evidence="3" type="ORF">ENU08_05420</name>
    <name evidence="2" type="ORF">ENU41_01280</name>
</gene>
<feature type="transmembrane region" description="Helical" evidence="1">
    <location>
        <begin position="12"/>
        <end position="36"/>
    </location>
</feature>
<evidence type="ECO:0000313" key="2">
    <source>
        <dbReference type="EMBL" id="HGQ35297.1"/>
    </source>
</evidence>
<organism evidence="3">
    <name type="scientific">Ignisphaera aggregans</name>
    <dbReference type="NCBI Taxonomy" id="334771"/>
    <lineage>
        <taxon>Archaea</taxon>
        <taxon>Thermoproteota</taxon>
        <taxon>Thermoprotei</taxon>
        <taxon>Desulfurococcales</taxon>
        <taxon>Desulfurococcaceae</taxon>
        <taxon>Ignisphaera</taxon>
    </lineage>
</organism>
<dbReference type="AlphaFoldDB" id="A0A7C4NMM9"/>
<keyword evidence="1" id="KW-1133">Transmembrane helix</keyword>
<reference evidence="3" key="1">
    <citation type="journal article" date="2020" name="mSystems">
        <title>Genome- and Community-Level Interaction Insights into Carbon Utilization and Element Cycling Functions of Hydrothermarchaeota in Hydrothermal Sediment.</title>
        <authorList>
            <person name="Zhou Z."/>
            <person name="Liu Y."/>
            <person name="Xu W."/>
            <person name="Pan J."/>
            <person name="Luo Z.H."/>
            <person name="Li M."/>
        </authorList>
    </citation>
    <scope>NUCLEOTIDE SEQUENCE [LARGE SCALE GENOMIC DNA]</scope>
    <source>
        <strain evidence="3">SpSt-637</strain>
        <strain evidence="2">SpSt-667</strain>
    </source>
</reference>
<dbReference type="EMBL" id="DTBD01000047">
    <property type="protein sequence ID" value="HGQ64666.1"/>
    <property type="molecule type" value="Genomic_DNA"/>
</dbReference>
<feature type="transmembrane region" description="Helical" evidence="1">
    <location>
        <begin position="214"/>
        <end position="237"/>
    </location>
</feature>
<proteinExistence type="predicted"/>
<evidence type="ECO:0000313" key="3">
    <source>
        <dbReference type="EMBL" id="HGQ64666.1"/>
    </source>
</evidence>